<name>A0A6A2Y5W1_HIBSY</name>
<protein>
    <submittedName>
        <fullName evidence="9">Zinc finger family protein</fullName>
    </submittedName>
</protein>
<dbReference type="Proteomes" id="UP000436088">
    <property type="component" value="Unassembled WGS sequence"/>
</dbReference>
<keyword evidence="4" id="KW-0813">Transport</keyword>
<comment type="subcellular location">
    <subcellularLocation>
        <location evidence="2">Cell membrane</location>
    </subcellularLocation>
</comment>
<feature type="region of interest" description="Disordered" evidence="8">
    <location>
        <begin position="1"/>
        <end position="20"/>
    </location>
</feature>
<feature type="compositionally biased region" description="Basic and acidic residues" evidence="8">
    <location>
        <begin position="113"/>
        <end position="125"/>
    </location>
</feature>
<keyword evidence="5" id="KW-1003">Cell membrane</keyword>
<keyword evidence="6" id="KW-0472">Membrane</keyword>
<evidence type="ECO:0000256" key="4">
    <source>
        <dbReference type="ARBA" id="ARBA00022448"/>
    </source>
</evidence>
<dbReference type="AlphaFoldDB" id="A0A6A2Y5W1"/>
<feature type="region of interest" description="Disordered" evidence="8">
    <location>
        <begin position="34"/>
        <end position="67"/>
    </location>
</feature>
<dbReference type="GO" id="GO:0005886">
    <property type="term" value="C:plasma membrane"/>
    <property type="evidence" value="ECO:0007669"/>
    <property type="project" value="UniProtKB-SubCell"/>
</dbReference>
<feature type="compositionally biased region" description="Low complexity" evidence="8">
    <location>
        <begin position="88"/>
        <end position="111"/>
    </location>
</feature>
<feature type="region of interest" description="Disordered" evidence="8">
    <location>
        <begin position="88"/>
        <end position="132"/>
    </location>
</feature>
<dbReference type="PANTHER" id="PTHR33541:SF31">
    <property type="entry name" value="PROTEIN BIG GRAIN 1-LIKE A"/>
    <property type="match status" value="1"/>
</dbReference>
<evidence type="ECO:0000256" key="5">
    <source>
        <dbReference type="ARBA" id="ARBA00022475"/>
    </source>
</evidence>
<evidence type="ECO:0000256" key="2">
    <source>
        <dbReference type="ARBA" id="ARBA00004236"/>
    </source>
</evidence>
<comment type="function">
    <text evidence="1">Involved in auxin transport. Regulator of the auxin signaling pathway.</text>
</comment>
<evidence type="ECO:0000256" key="1">
    <source>
        <dbReference type="ARBA" id="ARBA00002281"/>
    </source>
</evidence>
<evidence type="ECO:0000256" key="7">
    <source>
        <dbReference type="ARBA" id="ARBA00023294"/>
    </source>
</evidence>
<keyword evidence="7" id="KW-0927">Auxin signaling pathway</keyword>
<dbReference type="InterPro" id="IPR039621">
    <property type="entry name" value="BG1-like"/>
</dbReference>
<keyword evidence="10" id="KW-1185">Reference proteome</keyword>
<accession>A0A6A2Y5W1</accession>
<comment type="similarity">
    <text evidence="3">Belongs to the BIG GRAIN 1 (BG1) plant protein family.</text>
</comment>
<sequence>MHRRECSTIDTTVPRRRRNPSFSSTLFDAIYRSVDDSGNGNEPTLRRYVEKTGANPVKKQGGGSMEKASSLKRAIMIEKWIEKQGNYGSAVHSNSASSSSGSSNGGIFSSSEVESRRSKTDKNNKQEGGGGFTKTKLKALKIYGELKKVKQPISPGGRITNFLNSIFNANAKKVKMCSDGVSGDVSFRRKSKSTASSRASFSRSCLSKTPCSRGNNKYSDGNKRSVKFCPVSVIVDEDCRPCGHKRIYEEDPRLIPTSTVQKNLKFSSRNLELKKKESAVDSKASDCLRSYQRRGIGKLNLTGFIEHYDDEDEDDDALSCSSSDLFELDHLIGIGRYREELPVYETTRFKNNEAFVNGFMF</sequence>
<dbReference type="EMBL" id="VEPZ02001652">
    <property type="protein sequence ID" value="KAE8664344.1"/>
    <property type="molecule type" value="Genomic_DNA"/>
</dbReference>
<evidence type="ECO:0000313" key="9">
    <source>
        <dbReference type="EMBL" id="KAE8664344.1"/>
    </source>
</evidence>
<evidence type="ECO:0000256" key="6">
    <source>
        <dbReference type="ARBA" id="ARBA00023136"/>
    </source>
</evidence>
<dbReference type="PANTHER" id="PTHR33541">
    <property type="entry name" value="PROTEIN BIG GRAIN 1-LIKE A-RELATED"/>
    <property type="match status" value="1"/>
</dbReference>
<dbReference type="OrthoDB" id="680041at2759"/>
<proteinExistence type="inferred from homology"/>
<evidence type="ECO:0000256" key="3">
    <source>
        <dbReference type="ARBA" id="ARBA00010067"/>
    </source>
</evidence>
<comment type="caution">
    <text evidence="9">The sequence shown here is derived from an EMBL/GenBank/DDBJ whole genome shotgun (WGS) entry which is preliminary data.</text>
</comment>
<gene>
    <name evidence="9" type="ORF">F3Y22_tig00112800pilonHSYRG00044</name>
</gene>
<dbReference type="GO" id="GO:0009734">
    <property type="term" value="P:auxin-activated signaling pathway"/>
    <property type="evidence" value="ECO:0007669"/>
    <property type="project" value="UniProtKB-KW"/>
</dbReference>
<evidence type="ECO:0000313" key="10">
    <source>
        <dbReference type="Proteomes" id="UP000436088"/>
    </source>
</evidence>
<reference evidence="9" key="1">
    <citation type="submission" date="2019-09" db="EMBL/GenBank/DDBJ databases">
        <title>Draft genome information of white flower Hibiscus syriacus.</title>
        <authorList>
            <person name="Kim Y.-M."/>
        </authorList>
    </citation>
    <scope>NUCLEOTIDE SEQUENCE [LARGE SCALE GENOMIC DNA]</scope>
    <source>
        <strain evidence="9">YM2019G1</strain>
    </source>
</reference>
<evidence type="ECO:0000256" key="8">
    <source>
        <dbReference type="SAM" id="MobiDB-lite"/>
    </source>
</evidence>
<organism evidence="9 10">
    <name type="scientific">Hibiscus syriacus</name>
    <name type="common">Rose of Sharon</name>
    <dbReference type="NCBI Taxonomy" id="106335"/>
    <lineage>
        <taxon>Eukaryota</taxon>
        <taxon>Viridiplantae</taxon>
        <taxon>Streptophyta</taxon>
        <taxon>Embryophyta</taxon>
        <taxon>Tracheophyta</taxon>
        <taxon>Spermatophyta</taxon>
        <taxon>Magnoliopsida</taxon>
        <taxon>eudicotyledons</taxon>
        <taxon>Gunneridae</taxon>
        <taxon>Pentapetalae</taxon>
        <taxon>rosids</taxon>
        <taxon>malvids</taxon>
        <taxon>Malvales</taxon>
        <taxon>Malvaceae</taxon>
        <taxon>Malvoideae</taxon>
        <taxon>Hibiscus</taxon>
    </lineage>
</organism>